<evidence type="ECO:0000256" key="2">
    <source>
        <dbReference type="PROSITE-ProRule" id="PRU01091"/>
    </source>
</evidence>
<gene>
    <name evidence="5" type="ORF">B5P45_10055</name>
</gene>
<evidence type="ECO:0000256" key="1">
    <source>
        <dbReference type="ARBA" id="ARBA00023125"/>
    </source>
</evidence>
<dbReference type="InterPro" id="IPR011990">
    <property type="entry name" value="TPR-like_helical_dom_sf"/>
</dbReference>
<protein>
    <submittedName>
        <fullName evidence="5">Transcriptional regulator</fullName>
    </submittedName>
</protein>
<dbReference type="PANTHER" id="PTHR47691:SF3">
    <property type="entry name" value="HTH-TYPE TRANSCRIPTIONAL REGULATOR RV0890C-RELATED"/>
    <property type="match status" value="1"/>
</dbReference>
<keyword evidence="1 2" id="KW-0238">DNA-binding</keyword>
<dbReference type="InterPro" id="IPR016032">
    <property type="entry name" value="Sig_transdc_resp-reg_C-effctor"/>
</dbReference>
<name>A0A2N9VZU8_9HYPH</name>
<dbReference type="Gene3D" id="3.40.50.300">
    <property type="entry name" value="P-loop containing nucleotide triphosphate hydrolases"/>
    <property type="match status" value="1"/>
</dbReference>
<dbReference type="InterPro" id="IPR027417">
    <property type="entry name" value="P-loop_NTPase"/>
</dbReference>
<dbReference type="InterPro" id="IPR058852">
    <property type="entry name" value="HTH_77"/>
</dbReference>
<dbReference type="RefSeq" id="WP_100002198.1">
    <property type="nucleotide sequence ID" value="NZ_CP017941.1"/>
</dbReference>
<keyword evidence="6" id="KW-1185">Reference proteome</keyword>
<dbReference type="OrthoDB" id="4473689at2"/>
<dbReference type="SUPFAM" id="SSF46894">
    <property type="entry name" value="C-terminal effector domain of the bipartite response regulators"/>
    <property type="match status" value="1"/>
</dbReference>
<dbReference type="Proteomes" id="UP000232163">
    <property type="component" value="Unassembled WGS sequence"/>
</dbReference>
<dbReference type="GO" id="GO:0000160">
    <property type="term" value="P:phosphorelay signal transduction system"/>
    <property type="evidence" value="ECO:0007669"/>
    <property type="project" value="InterPro"/>
</dbReference>
<dbReference type="Pfam" id="PF25872">
    <property type="entry name" value="HTH_77"/>
    <property type="match status" value="1"/>
</dbReference>
<dbReference type="CDD" id="cd00383">
    <property type="entry name" value="trans_reg_C"/>
    <property type="match status" value="1"/>
</dbReference>
<comment type="caution">
    <text evidence="5">The sequence shown here is derived from an EMBL/GenBank/DDBJ whole genome shotgun (WGS) entry which is preliminary data.</text>
</comment>
<dbReference type="SUPFAM" id="SSF48452">
    <property type="entry name" value="TPR-like"/>
    <property type="match status" value="1"/>
</dbReference>
<feature type="domain" description="OmpR/PhoB-type" evidence="4">
    <location>
        <begin position="1"/>
        <end position="99"/>
    </location>
</feature>
<sequence length="968" mass="105375">MLSYSFGPYVLVPERQSLTRDQTAVRVGSRALEILAALIERPGELVGKAELVSRVWPDTFVEESNLKVNVAALRRALGDAPDGTQYIATVSGRGYRFVFPVRIAGQSDTSLTAKSQDERTHNLPVSTTRLVGRSDAVDAIRCALEVSRLLTIVGPGGVGKTRLALAIADQLSAAYDHGIWFVDLATLNEATLVPTSIATAMGLRVHSANIKAAVAAFATDRQFMLVLDNCEHVIEAVASCAETLLAAAARVRILATSREPMRVLGEQVYRLPPLETPPDVSELSAAQALAFPAVELFVERAAGSRGEFELSDGNAPVVAEICRRLDGLALAIELAAPRLDAFSTRELLDLLADQSHVLSDRRCGDPRHHTLAATLDWSYGLLAEPERVLLRRLSVFAGAFSLESACAVAVDKGRARSECIYGVANLVAKSLISTERGELGTHYRLLDTTRKYALQKLAESGESNSLRQRHAEHLLELAKRAEAEWKIRPTAHWLAEYGRKMDDIRSALGWAFSGNRNIAVGVALTVAALPFWEHLSLLEECRTGVELALSRCFADFRSASDDMKLQLAYGTALLHTRGPLPEVKTAWTTALGSAKVLNDTEYMLRCLWGLCDYFTWTGDHQSALGMADRIRKLATDRGDLDARNNVHRQTGTALRYLGELAEARRHLERMISRYVPPVTRSDIARFQLDPRSAARGTLANVTWLQGHPDKAVAMAQRQLEEARAAQHALALCNAIVHTTCPIALLTGDLAAAERLLVGIEAHVAEHAMSIWSAMSRCLRAEWLLQSGDPSGLAMLRGALDELLVVGFRMRCPFYIGVYAAGLGDHGDVDAGQTAIGEAVALSASTGEIWCMPELLRIKAVLLGKESANRTVKAAEALYFQSLDLAHRQGALSWELRAATALAEHWAQSGQSERVGELLAPIYRRFGEGLTTRDLVRARGLLDTLGHAGKGSKSAARQARRDGHTHPNS</sequence>
<dbReference type="PROSITE" id="PS51755">
    <property type="entry name" value="OMPR_PHOB"/>
    <property type="match status" value="1"/>
</dbReference>
<evidence type="ECO:0000259" key="4">
    <source>
        <dbReference type="PROSITE" id="PS51755"/>
    </source>
</evidence>
<organism evidence="5 6">
    <name type="scientific">Phyllobacterium zundukense</name>
    <dbReference type="NCBI Taxonomy" id="1867719"/>
    <lineage>
        <taxon>Bacteria</taxon>
        <taxon>Pseudomonadati</taxon>
        <taxon>Pseudomonadota</taxon>
        <taxon>Alphaproteobacteria</taxon>
        <taxon>Hyphomicrobiales</taxon>
        <taxon>Phyllobacteriaceae</taxon>
        <taxon>Phyllobacterium</taxon>
    </lineage>
</organism>
<dbReference type="InterPro" id="IPR002182">
    <property type="entry name" value="NB-ARC"/>
</dbReference>
<dbReference type="Pfam" id="PF00486">
    <property type="entry name" value="Trans_reg_C"/>
    <property type="match status" value="1"/>
</dbReference>
<feature type="region of interest" description="Disordered" evidence="3">
    <location>
        <begin position="946"/>
        <end position="968"/>
    </location>
</feature>
<dbReference type="InterPro" id="IPR036388">
    <property type="entry name" value="WH-like_DNA-bd_sf"/>
</dbReference>
<feature type="compositionally biased region" description="Basic and acidic residues" evidence="3">
    <location>
        <begin position="958"/>
        <end position="968"/>
    </location>
</feature>
<feature type="DNA-binding region" description="OmpR/PhoB-type" evidence="2">
    <location>
        <begin position="1"/>
        <end position="99"/>
    </location>
</feature>
<evidence type="ECO:0000256" key="3">
    <source>
        <dbReference type="SAM" id="MobiDB-lite"/>
    </source>
</evidence>
<proteinExistence type="predicted"/>
<dbReference type="SUPFAM" id="SSF52540">
    <property type="entry name" value="P-loop containing nucleoside triphosphate hydrolases"/>
    <property type="match status" value="1"/>
</dbReference>
<reference evidence="6" key="1">
    <citation type="journal article" date="2017" name="Int J Environ Stud">
        <title>Does the Miocene-Pliocene relict legume Oxytropis triphylla form nitrogen-fixing nodules with a combination of bacterial strains?</title>
        <authorList>
            <person name="Safronova V."/>
            <person name="Belimov A."/>
            <person name="Sazanova A."/>
            <person name="Kuznetsova I."/>
            <person name="Popova J."/>
            <person name="Andronov E."/>
            <person name="Verkhozina A."/>
            <person name="Tikhonovich I."/>
        </authorList>
    </citation>
    <scope>NUCLEOTIDE SEQUENCE [LARGE SCALE GENOMIC DNA]</scope>
    <source>
        <strain evidence="6">Tri-38</strain>
    </source>
</reference>
<dbReference type="SMART" id="SM00862">
    <property type="entry name" value="Trans_reg_C"/>
    <property type="match status" value="1"/>
</dbReference>
<dbReference type="GO" id="GO:0043531">
    <property type="term" value="F:ADP binding"/>
    <property type="evidence" value="ECO:0007669"/>
    <property type="project" value="InterPro"/>
</dbReference>
<dbReference type="PANTHER" id="PTHR47691">
    <property type="entry name" value="REGULATOR-RELATED"/>
    <property type="match status" value="1"/>
</dbReference>
<dbReference type="Pfam" id="PF00931">
    <property type="entry name" value="NB-ARC"/>
    <property type="match status" value="1"/>
</dbReference>
<dbReference type="KEGG" id="pht:BLM14_21695"/>
<dbReference type="EMBL" id="MZMT01000025">
    <property type="protein sequence ID" value="PIO45016.1"/>
    <property type="molecule type" value="Genomic_DNA"/>
</dbReference>
<dbReference type="GO" id="GO:0006355">
    <property type="term" value="P:regulation of DNA-templated transcription"/>
    <property type="evidence" value="ECO:0007669"/>
    <property type="project" value="InterPro"/>
</dbReference>
<evidence type="ECO:0000313" key="6">
    <source>
        <dbReference type="Proteomes" id="UP000232163"/>
    </source>
</evidence>
<dbReference type="GO" id="GO:0003677">
    <property type="term" value="F:DNA binding"/>
    <property type="evidence" value="ECO:0007669"/>
    <property type="project" value="UniProtKB-UniRule"/>
</dbReference>
<dbReference type="Gene3D" id="1.25.40.10">
    <property type="entry name" value="Tetratricopeptide repeat domain"/>
    <property type="match status" value="1"/>
</dbReference>
<evidence type="ECO:0000313" key="5">
    <source>
        <dbReference type="EMBL" id="PIO45016.1"/>
    </source>
</evidence>
<dbReference type="AlphaFoldDB" id="A0A2N9VZU8"/>
<dbReference type="Gene3D" id="1.10.10.10">
    <property type="entry name" value="Winged helix-like DNA-binding domain superfamily/Winged helix DNA-binding domain"/>
    <property type="match status" value="1"/>
</dbReference>
<dbReference type="InterPro" id="IPR001867">
    <property type="entry name" value="OmpR/PhoB-type_DNA-bd"/>
</dbReference>
<accession>A0A2N9VZU8</accession>